<evidence type="ECO:0000313" key="1">
    <source>
        <dbReference type="EMBL" id="KAG2902554.1"/>
    </source>
</evidence>
<name>A0A8T1BFE0_9STRA</name>
<protein>
    <submittedName>
        <fullName evidence="1">Uncharacterized protein</fullName>
    </submittedName>
</protein>
<accession>A0A8T1BFE0</accession>
<comment type="caution">
    <text evidence="1">The sequence shown here is derived from an EMBL/GenBank/DDBJ whole genome shotgun (WGS) entry which is preliminary data.</text>
</comment>
<proteinExistence type="predicted"/>
<organism evidence="1 2">
    <name type="scientific">Phytophthora cactorum</name>
    <dbReference type="NCBI Taxonomy" id="29920"/>
    <lineage>
        <taxon>Eukaryota</taxon>
        <taxon>Sar</taxon>
        <taxon>Stramenopiles</taxon>
        <taxon>Oomycota</taxon>
        <taxon>Peronosporomycetes</taxon>
        <taxon>Peronosporales</taxon>
        <taxon>Peronosporaceae</taxon>
        <taxon>Phytophthora</taxon>
    </lineage>
</organism>
<dbReference type="AlphaFoldDB" id="A0A8T1BFE0"/>
<dbReference type="EMBL" id="RCMK01001083">
    <property type="protein sequence ID" value="KAG2902554.1"/>
    <property type="molecule type" value="Genomic_DNA"/>
</dbReference>
<reference evidence="1" key="1">
    <citation type="submission" date="2018-10" db="EMBL/GenBank/DDBJ databases">
        <title>Effector identification in a new, highly contiguous assembly of the strawberry crown rot pathogen Phytophthora cactorum.</title>
        <authorList>
            <person name="Armitage A.D."/>
            <person name="Nellist C.F."/>
            <person name="Bates H."/>
            <person name="Vickerstaff R.J."/>
            <person name="Harrison R.J."/>
        </authorList>
    </citation>
    <scope>NUCLEOTIDE SEQUENCE</scope>
    <source>
        <strain evidence="1">4040</strain>
    </source>
</reference>
<gene>
    <name evidence="1" type="ORF">PC117_g21448</name>
</gene>
<sequence length="50" mass="5581">MPKNDPIYRSFEGYTKFFAEQMGGPELLRKVVQFFDNNDPIAAAAAASKV</sequence>
<dbReference type="Proteomes" id="UP000736787">
    <property type="component" value="Unassembled WGS sequence"/>
</dbReference>
<evidence type="ECO:0000313" key="2">
    <source>
        <dbReference type="Proteomes" id="UP000736787"/>
    </source>
</evidence>